<keyword evidence="3" id="KW-1185">Reference proteome</keyword>
<comment type="caution">
    <text evidence="2">The sequence shown here is derived from an EMBL/GenBank/DDBJ whole genome shotgun (WGS) entry which is preliminary data.</text>
</comment>
<proteinExistence type="predicted"/>
<reference evidence="2" key="1">
    <citation type="submission" date="2023-08" db="EMBL/GenBank/DDBJ databases">
        <authorList>
            <person name="Chen Y."/>
            <person name="Shah S."/>
            <person name="Dougan E. K."/>
            <person name="Thang M."/>
            <person name="Chan C."/>
        </authorList>
    </citation>
    <scope>NUCLEOTIDE SEQUENCE</scope>
</reference>
<name>A0AA36I9I0_9DINO</name>
<feature type="compositionally biased region" description="Low complexity" evidence="1">
    <location>
        <begin position="140"/>
        <end position="151"/>
    </location>
</feature>
<evidence type="ECO:0000313" key="2">
    <source>
        <dbReference type="EMBL" id="CAJ1383212.1"/>
    </source>
</evidence>
<dbReference type="EMBL" id="CAUJNA010000996">
    <property type="protein sequence ID" value="CAJ1383212.1"/>
    <property type="molecule type" value="Genomic_DNA"/>
</dbReference>
<feature type="compositionally biased region" description="Basic and acidic residues" evidence="1">
    <location>
        <begin position="108"/>
        <end position="126"/>
    </location>
</feature>
<protein>
    <submittedName>
        <fullName evidence="2">Uncharacterized protein</fullName>
    </submittedName>
</protein>
<organism evidence="2 3">
    <name type="scientific">Effrenium voratum</name>
    <dbReference type="NCBI Taxonomy" id="2562239"/>
    <lineage>
        <taxon>Eukaryota</taxon>
        <taxon>Sar</taxon>
        <taxon>Alveolata</taxon>
        <taxon>Dinophyceae</taxon>
        <taxon>Suessiales</taxon>
        <taxon>Symbiodiniaceae</taxon>
        <taxon>Effrenium</taxon>
    </lineage>
</organism>
<feature type="compositionally biased region" description="Basic and acidic residues" evidence="1">
    <location>
        <begin position="76"/>
        <end position="86"/>
    </location>
</feature>
<dbReference type="AlphaFoldDB" id="A0AA36I9I0"/>
<gene>
    <name evidence="2" type="ORF">EVOR1521_LOCUS10384</name>
</gene>
<dbReference type="Proteomes" id="UP001178507">
    <property type="component" value="Unassembled WGS sequence"/>
</dbReference>
<accession>A0AA36I9I0</accession>
<feature type="region of interest" description="Disordered" evidence="1">
    <location>
        <begin position="296"/>
        <end position="315"/>
    </location>
</feature>
<evidence type="ECO:0000256" key="1">
    <source>
        <dbReference type="SAM" id="MobiDB-lite"/>
    </source>
</evidence>
<feature type="compositionally biased region" description="Basic and acidic residues" evidence="1">
    <location>
        <begin position="177"/>
        <end position="187"/>
    </location>
</feature>
<feature type="region of interest" description="Disordered" evidence="1">
    <location>
        <begin position="76"/>
        <end position="210"/>
    </location>
</feature>
<evidence type="ECO:0000313" key="3">
    <source>
        <dbReference type="Proteomes" id="UP001178507"/>
    </source>
</evidence>
<sequence>MDKVCRGSRIGSAHHKGVWHKLARSSSDFRRGGFVTHTTPKLDNPTARRITNTEYLKSLATDTFRESQDWFHHEHATARLPAEHSPRPSPRRGLFDSPSPSPRAMRRSMSERGVRLQELRQDKEKPVSLFDNGNEQFWASPRSPRGVSVRSPLKEKQASPPAGSAVRGRSETSLAQRARELSPRDTLQDAPAARSPRAAGDYTGRSPSRNWKVSEDWMSYSTAPEPNSPRMCGIRRLHSGKITRNSENWLRVNGEDSQPAAPMIYNSENFLGSKGKRTGLHKDLDVAKHLMRFEADRVAPPPPNNRRQHFQDNPQTAKHVEELRTLSPRRLRDAKRADALSPGRNTAAVDVQHRTSGEMAAAVQPDFTSPVAAAAEKYLVGCEIFDMASNGVRKGVKAKVRHHTNSDVVKEHIQPPANASAIPSSREEAERRVHVFGDFSVCPATMPKDTAFIHSGLKVVKYQTRSPGTFSPNVRRTPALQALAMRSPRPGE</sequence>